<feature type="compositionally biased region" description="Polar residues" evidence="1">
    <location>
        <begin position="20"/>
        <end position="33"/>
    </location>
</feature>
<dbReference type="Proteomes" id="UP000030528">
    <property type="component" value="Unassembled WGS sequence"/>
</dbReference>
<evidence type="ECO:0000256" key="1">
    <source>
        <dbReference type="SAM" id="MobiDB-lite"/>
    </source>
</evidence>
<reference evidence="2 3" key="1">
    <citation type="submission" date="2013-08" db="EMBL/GenBank/DDBJ databases">
        <authorList>
            <person name="Huang J."/>
            <person name="Wang G."/>
        </authorList>
    </citation>
    <scope>NUCLEOTIDE SEQUENCE [LARGE SCALE GENOMIC DNA]</scope>
    <source>
        <strain evidence="2 3">JSM 076056</strain>
    </source>
</reference>
<name>A0A0A5GQW9_9BACI</name>
<evidence type="ECO:0000313" key="3">
    <source>
        <dbReference type="Proteomes" id="UP000030528"/>
    </source>
</evidence>
<keyword evidence="3" id="KW-1185">Reference proteome</keyword>
<proteinExistence type="predicted"/>
<sequence>MRMNAKHEVIAYKGHDRPHSTITSHDIQQSPSSYTNTYDAFGVSRSDVKNLRESLKRS</sequence>
<dbReference type="AlphaFoldDB" id="A0A0A5GQW9"/>
<organism evidence="2 3">
    <name type="scientific">Pontibacillus halophilus JSM 076056 = DSM 19796</name>
    <dbReference type="NCBI Taxonomy" id="1385510"/>
    <lineage>
        <taxon>Bacteria</taxon>
        <taxon>Bacillati</taxon>
        <taxon>Bacillota</taxon>
        <taxon>Bacilli</taxon>
        <taxon>Bacillales</taxon>
        <taxon>Bacillaceae</taxon>
        <taxon>Pontibacillus</taxon>
    </lineage>
</organism>
<dbReference type="EMBL" id="AVPE01000002">
    <property type="protein sequence ID" value="KGX93633.1"/>
    <property type="molecule type" value="Genomic_DNA"/>
</dbReference>
<dbReference type="RefSeq" id="WP_154655296.1">
    <property type="nucleotide sequence ID" value="NZ_AVPE01000002.1"/>
</dbReference>
<evidence type="ECO:0000313" key="2">
    <source>
        <dbReference type="EMBL" id="KGX93633.1"/>
    </source>
</evidence>
<accession>A0A0A5GQW9</accession>
<gene>
    <name evidence="2" type="ORF">N781_10825</name>
</gene>
<protein>
    <submittedName>
        <fullName evidence="2">Uncharacterized protein</fullName>
    </submittedName>
</protein>
<comment type="caution">
    <text evidence="2">The sequence shown here is derived from an EMBL/GenBank/DDBJ whole genome shotgun (WGS) entry which is preliminary data.</text>
</comment>
<feature type="region of interest" description="Disordered" evidence="1">
    <location>
        <begin position="14"/>
        <end position="33"/>
    </location>
</feature>